<name>A0A5C5WHG4_9BACT</name>
<dbReference type="InterPro" id="IPR019734">
    <property type="entry name" value="TPR_rpt"/>
</dbReference>
<feature type="signal peptide" evidence="1">
    <location>
        <begin position="1"/>
        <end position="28"/>
    </location>
</feature>
<dbReference type="Pfam" id="PF13432">
    <property type="entry name" value="TPR_16"/>
    <property type="match status" value="1"/>
</dbReference>
<organism evidence="2 3">
    <name type="scientific">Rubripirellula amarantea</name>
    <dbReference type="NCBI Taxonomy" id="2527999"/>
    <lineage>
        <taxon>Bacteria</taxon>
        <taxon>Pseudomonadati</taxon>
        <taxon>Planctomycetota</taxon>
        <taxon>Planctomycetia</taxon>
        <taxon>Pirellulales</taxon>
        <taxon>Pirellulaceae</taxon>
        <taxon>Rubripirellula</taxon>
    </lineage>
</organism>
<dbReference type="EMBL" id="SJPI01000003">
    <property type="protein sequence ID" value="TWT49525.1"/>
    <property type="molecule type" value="Genomic_DNA"/>
</dbReference>
<dbReference type="SUPFAM" id="SSF48452">
    <property type="entry name" value="TPR-like"/>
    <property type="match status" value="1"/>
</dbReference>
<evidence type="ECO:0000256" key="1">
    <source>
        <dbReference type="SAM" id="SignalP"/>
    </source>
</evidence>
<evidence type="ECO:0000313" key="3">
    <source>
        <dbReference type="Proteomes" id="UP000316598"/>
    </source>
</evidence>
<proteinExistence type="predicted"/>
<dbReference type="Proteomes" id="UP000316598">
    <property type="component" value="Unassembled WGS sequence"/>
</dbReference>
<sequence precursor="true">MSPLPLNLHRLILLGAAHCLLSVGWACASDSALSQIEQAVAAGQLDSLSDQIQGIDWSETTPDRAIKTLVRTARAFEQAGNLDMAAKLYQEAGKQTHRGDTQTPQDGTTSRFANQRTVIQLALISVATRQNDHVQVISSLEELAANPHLIAAPQRQALLSLAFSMGASSLNEQNFDSAADAYRAAEALADEEQKATALLGQAWTTVLRATEPLQAAQQLGSFVERYPDHPDAAQATRVCAKCLTEVGRVDDAQRMLSDLLMRWPDSVPAKELVESHVGLGFDEIPESVRGWLLGQCEHSASLDWSATLMGLSIRVACQVGQADKAQLMAEKLARQDLSGQATTDLLDQLDDQDAEWLASMYVSPAPQLQVTSKVREAACRWAGRNEKWSMLAMAAQSESIDRATSGRSVAVERLFAESLMQTGKTSEAREWWSHIADTRNASDFATLLRCAEAETATGNDTSLAESRISLARQSCGDNEFAVTLVDLLAAELAIRRSRFDEARSLLENVIRGVGIDRHLRGRAQWLIGETFYLQNKFTDAINAYRSVEGVDPDGPWVAAALVQAGKSFEQLGRTREATVCYGTLLGRFADSPYSDAARKRMAAISPASTRDLSPPIRR</sequence>
<dbReference type="RefSeq" id="WP_146517020.1">
    <property type="nucleotide sequence ID" value="NZ_SJPI01000003.1"/>
</dbReference>
<dbReference type="InterPro" id="IPR011990">
    <property type="entry name" value="TPR-like_helical_dom_sf"/>
</dbReference>
<dbReference type="Gene3D" id="1.25.40.10">
    <property type="entry name" value="Tetratricopeptide repeat domain"/>
    <property type="match status" value="2"/>
</dbReference>
<gene>
    <name evidence="2" type="ORF">Pla22_47220</name>
</gene>
<keyword evidence="3" id="KW-1185">Reference proteome</keyword>
<accession>A0A5C5WHG4</accession>
<keyword evidence="1" id="KW-0732">Signal</keyword>
<evidence type="ECO:0000313" key="2">
    <source>
        <dbReference type="EMBL" id="TWT49525.1"/>
    </source>
</evidence>
<feature type="chain" id="PRO_5022930404" evidence="1">
    <location>
        <begin position="29"/>
        <end position="618"/>
    </location>
</feature>
<comment type="caution">
    <text evidence="2">The sequence shown here is derived from an EMBL/GenBank/DDBJ whole genome shotgun (WGS) entry which is preliminary data.</text>
</comment>
<dbReference type="AlphaFoldDB" id="A0A5C5WHG4"/>
<dbReference type="SMART" id="SM00028">
    <property type="entry name" value="TPR"/>
    <property type="match status" value="4"/>
</dbReference>
<reference evidence="2 3" key="1">
    <citation type="submission" date="2019-02" db="EMBL/GenBank/DDBJ databases">
        <title>Deep-cultivation of Planctomycetes and their phenomic and genomic characterization uncovers novel biology.</title>
        <authorList>
            <person name="Wiegand S."/>
            <person name="Jogler M."/>
            <person name="Boedeker C."/>
            <person name="Pinto D."/>
            <person name="Vollmers J."/>
            <person name="Rivas-Marin E."/>
            <person name="Kohn T."/>
            <person name="Peeters S.H."/>
            <person name="Heuer A."/>
            <person name="Rast P."/>
            <person name="Oberbeckmann S."/>
            <person name="Bunk B."/>
            <person name="Jeske O."/>
            <person name="Meyerdierks A."/>
            <person name="Storesund J.E."/>
            <person name="Kallscheuer N."/>
            <person name="Luecker S."/>
            <person name="Lage O.M."/>
            <person name="Pohl T."/>
            <person name="Merkel B.J."/>
            <person name="Hornburger P."/>
            <person name="Mueller R.-W."/>
            <person name="Bruemmer F."/>
            <person name="Labrenz M."/>
            <person name="Spormann A.M."/>
            <person name="Op Den Camp H."/>
            <person name="Overmann J."/>
            <person name="Amann R."/>
            <person name="Jetten M.S.M."/>
            <person name="Mascher T."/>
            <person name="Medema M.H."/>
            <person name="Devos D.P."/>
            <person name="Kaster A.-K."/>
            <person name="Ovreas L."/>
            <person name="Rohde M."/>
            <person name="Galperin M.Y."/>
            <person name="Jogler C."/>
        </authorList>
    </citation>
    <scope>NUCLEOTIDE SEQUENCE [LARGE SCALE GENOMIC DNA]</scope>
    <source>
        <strain evidence="2 3">Pla22</strain>
    </source>
</reference>
<protein>
    <submittedName>
        <fullName evidence="2">Tol-pal system protein YbgF</fullName>
    </submittedName>
</protein>
<dbReference type="OrthoDB" id="225691at2"/>